<keyword evidence="3" id="KW-0479">Metal-binding</keyword>
<feature type="region of interest" description="Disordered" evidence="7">
    <location>
        <begin position="80"/>
        <end position="99"/>
    </location>
</feature>
<dbReference type="GO" id="GO:0046872">
    <property type="term" value="F:metal ion binding"/>
    <property type="evidence" value="ECO:0007669"/>
    <property type="project" value="UniProtKB-KW"/>
</dbReference>
<proteinExistence type="inferred from homology"/>
<keyword evidence="2" id="KW-0001">2Fe-2S</keyword>
<name>A0A3B1DW55_9ZZZZ</name>
<dbReference type="SUPFAM" id="SSF54292">
    <property type="entry name" value="2Fe-2S ferredoxin-like"/>
    <property type="match status" value="1"/>
</dbReference>
<dbReference type="GO" id="GO:0140647">
    <property type="term" value="P:P450-containing electron transport chain"/>
    <property type="evidence" value="ECO:0007669"/>
    <property type="project" value="InterPro"/>
</dbReference>
<keyword evidence="4" id="KW-0408">Iron</keyword>
<comment type="cofactor">
    <cofactor evidence="6">
        <name>[2Fe-2S] cluster</name>
        <dbReference type="ChEBI" id="CHEBI:190135"/>
    </cofactor>
</comment>
<feature type="domain" description="2Fe-2S ferredoxin-type" evidence="8">
    <location>
        <begin position="17"/>
        <end position="125"/>
    </location>
</feature>
<evidence type="ECO:0000256" key="5">
    <source>
        <dbReference type="ARBA" id="ARBA00023014"/>
    </source>
</evidence>
<dbReference type="InterPro" id="IPR036010">
    <property type="entry name" value="2Fe-2S_ferredoxin-like_sf"/>
</dbReference>
<evidence type="ECO:0000256" key="4">
    <source>
        <dbReference type="ARBA" id="ARBA00023004"/>
    </source>
</evidence>
<sequence length="134" mass="14712">MHMRQSDHDHTHGPSTVAVRYLLEDPEGLTGSETPELTVMAAKGEHLLEVAVENGINIEHACGAVCACSTCHVYVEEGMESLSEPEEEEEDRVEEAPGLQRNSRLSCQCIIEGDGPIVVRVPSWNRNAVKEVPH</sequence>
<dbReference type="InterPro" id="IPR001055">
    <property type="entry name" value="Adrenodoxin-like"/>
</dbReference>
<evidence type="ECO:0000313" key="9">
    <source>
        <dbReference type="EMBL" id="VAX40474.1"/>
    </source>
</evidence>
<dbReference type="Gene3D" id="3.10.20.30">
    <property type="match status" value="1"/>
</dbReference>
<gene>
    <name evidence="9" type="ORF">MNBD_PLANCTO03-2263</name>
</gene>
<evidence type="ECO:0000256" key="7">
    <source>
        <dbReference type="SAM" id="MobiDB-lite"/>
    </source>
</evidence>
<dbReference type="PRINTS" id="PR00355">
    <property type="entry name" value="ADRENODOXIN"/>
</dbReference>
<dbReference type="PANTHER" id="PTHR23426">
    <property type="entry name" value="FERREDOXIN/ADRENODOXIN"/>
    <property type="match status" value="1"/>
</dbReference>
<evidence type="ECO:0000259" key="8">
    <source>
        <dbReference type="PROSITE" id="PS51085"/>
    </source>
</evidence>
<protein>
    <submittedName>
        <fullName evidence="9">Ferredoxin, 2Fe-2S</fullName>
    </submittedName>
</protein>
<dbReference type="InterPro" id="IPR012675">
    <property type="entry name" value="Beta-grasp_dom_sf"/>
</dbReference>
<comment type="similarity">
    <text evidence="1">Belongs to the adrenodoxin/putidaredoxin family.</text>
</comment>
<reference evidence="9" key="1">
    <citation type="submission" date="2018-06" db="EMBL/GenBank/DDBJ databases">
        <authorList>
            <person name="Zhirakovskaya E."/>
        </authorList>
    </citation>
    <scope>NUCLEOTIDE SEQUENCE</scope>
</reference>
<dbReference type="GO" id="GO:0009055">
    <property type="term" value="F:electron transfer activity"/>
    <property type="evidence" value="ECO:0007669"/>
    <property type="project" value="TreeGrafter"/>
</dbReference>
<dbReference type="EMBL" id="UOGK01000397">
    <property type="protein sequence ID" value="VAX40474.1"/>
    <property type="molecule type" value="Genomic_DNA"/>
</dbReference>
<evidence type="ECO:0000256" key="2">
    <source>
        <dbReference type="ARBA" id="ARBA00022714"/>
    </source>
</evidence>
<organism evidence="9">
    <name type="scientific">hydrothermal vent metagenome</name>
    <dbReference type="NCBI Taxonomy" id="652676"/>
    <lineage>
        <taxon>unclassified sequences</taxon>
        <taxon>metagenomes</taxon>
        <taxon>ecological metagenomes</taxon>
    </lineage>
</organism>
<dbReference type="GO" id="GO:0051537">
    <property type="term" value="F:2 iron, 2 sulfur cluster binding"/>
    <property type="evidence" value="ECO:0007669"/>
    <property type="project" value="UniProtKB-KW"/>
</dbReference>
<dbReference type="Pfam" id="PF00111">
    <property type="entry name" value="Fer2"/>
    <property type="match status" value="1"/>
</dbReference>
<keyword evidence="5" id="KW-0411">Iron-sulfur</keyword>
<dbReference type="AlphaFoldDB" id="A0A3B1DW55"/>
<dbReference type="PANTHER" id="PTHR23426:SF65">
    <property type="entry name" value="FERREDOXIN-2, MITOCHONDRIAL"/>
    <property type="match status" value="1"/>
</dbReference>
<feature type="compositionally biased region" description="Acidic residues" evidence="7">
    <location>
        <begin position="80"/>
        <end position="93"/>
    </location>
</feature>
<dbReference type="CDD" id="cd00207">
    <property type="entry name" value="fer2"/>
    <property type="match status" value="1"/>
</dbReference>
<dbReference type="PROSITE" id="PS51085">
    <property type="entry name" value="2FE2S_FER_2"/>
    <property type="match status" value="1"/>
</dbReference>
<evidence type="ECO:0000256" key="1">
    <source>
        <dbReference type="ARBA" id="ARBA00010914"/>
    </source>
</evidence>
<accession>A0A3B1DW55</accession>
<evidence type="ECO:0000256" key="3">
    <source>
        <dbReference type="ARBA" id="ARBA00022723"/>
    </source>
</evidence>
<evidence type="ECO:0000256" key="6">
    <source>
        <dbReference type="ARBA" id="ARBA00034078"/>
    </source>
</evidence>
<dbReference type="InterPro" id="IPR001041">
    <property type="entry name" value="2Fe-2S_ferredoxin-type"/>
</dbReference>